<evidence type="ECO:0000256" key="1">
    <source>
        <dbReference type="ARBA" id="ARBA00004496"/>
    </source>
</evidence>
<dbReference type="Gene3D" id="3.40.35.10">
    <property type="entry name" value="Phosphotransferase system, sorbose subfamily IIB component"/>
    <property type="match status" value="1"/>
</dbReference>
<keyword evidence="2" id="KW-0813">Transport</keyword>
<evidence type="ECO:0000256" key="6">
    <source>
        <dbReference type="ARBA" id="ARBA00022683"/>
    </source>
</evidence>
<dbReference type="GO" id="GO:0009401">
    <property type="term" value="P:phosphoenolpyruvate-dependent sugar phosphotransferase system"/>
    <property type="evidence" value="ECO:0007669"/>
    <property type="project" value="UniProtKB-KW"/>
</dbReference>
<comment type="subcellular location">
    <subcellularLocation>
        <location evidence="1">Cytoplasm</location>
    </subcellularLocation>
</comment>
<evidence type="ECO:0000256" key="5">
    <source>
        <dbReference type="ARBA" id="ARBA00022679"/>
    </source>
</evidence>
<accession>A0A212K8G1</accession>
<keyword evidence="4" id="KW-0762">Sugar transport</keyword>
<keyword evidence="7" id="KW-0418">Kinase</keyword>
<evidence type="ECO:0000313" key="9">
    <source>
        <dbReference type="EMBL" id="SBW07795.1"/>
    </source>
</evidence>
<evidence type="ECO:0000256" key="4">
    <source>
        <dbReference type="ARBA" id="ARBA00022597"/>
    </source>
</evidence>
<protein>
    <submittedName>
        <fullName evidence="9">PTS system sorbose subfamily IIB component</fullName>
    </submittedName>
</protein>
<gene>
    <name evidence="9" type="ORF">KL86CLO1_12347</name>
</gene>
<dbReference type="GO" id="GO:0016301">
    <property type="term" value="F:kinase activity"/>
    <property type="evidence" value="ECO:0007669"/>
    <property type="project" value="UniProtKB-KW"/>
</dbReference>
<evidence type="ECO:0000256" key="7">
    <source>
        <dbReference type="ARBA" id="ARBA00022777"/>
    </source>
</evidence>
<name>A0A212K8G1_9FIRM</name>
<evidence type="ECO:0000256" key="2">
    <source>
        <dbReference type="ARBA" id="ARBA00022448"/>
    </source>
</evidence>
<dbReference type="GO" id="GO:0008982">
    <property type="term" value="F:protein-N(PI)-phosphohistidine-sugar phosphotransferase activity"/>
    <property type="evidence" value="ECO:0007669"/>
    <property type="project" value="InterPro"/>
</dbReference>
<evidence type="ECO:0000259" key="8">
    <source>
        <dbReference type="PROSITE" id="PS51101"/>
    </source>
</evidence>
<reference evidence="9" key="1">
    <citation type="submission" date="2016-04" db="EMBL/GenBank/DDBJ databases">
        <authorList>
            <person name="Evans L.H."/>
            <person name="Alamgir A."/>
            <person name="Owens N."/>
            <person name="Weber N.D."/>
            <person name="Virtaneva K."/>
            <person name="Barbian K."/>
            <person name="Babar A."/>
            <person name="Rosenke K."/>
        </authorList>
    </citation>
    <scope>NUCLEOTIDE SEQUENCE</scope>
    <source>
        <strain evidence="9">86</strain>
    </source>
</reference>
<organism evidence="9">
    <name type="scientific">uncultured Eubacteriales bacterium</name>
    <dbReference type="NCBI Taxonomy" id="172733"/>
    <lineage>
        <taxon>Bacteria</taxon>
        <taxon>Bacillati</taxon>
        <taxon>Bacillota</taxon>
        <taxon>Clostridia</taxon>
        <taxon>Eubacteriales</taxon>
        <taxon>environmental samples</taxon>
    </lineage>
</organism>
<keyword evidence="3" id="KW-0963">Cytoplasm</keyword>
<dbReference type="InterPro" id="IPR036667">
    <property type="entry name" value="PTS_IIB_sorbose-sp_sf"/>
</dbReference>
<dbReference type="EMBL" id="FLUN01000001">
    <property type="protein sequence ID" value="SBW07795.1"/>
    <property type="molecule type" value="Genomic_DNA"/>
</dbReference>
<proteinExistence type="predicted"/>
<keyword evidence="5" id="KW-0808">Transferase</keyword>
<dbReference type="SUPFAM" id="SSF52728">
    <property type="entry name" value="PTS IIb component"/>
    <property type="match status" value="1"/>
</dbReference>
<dbReference type="GO" id="GO:0005737">
    <property type="term" value="C:cytoplasm"/>
    <property type="evidence" value="ECO:0007669"/>
    <property type="project" value="UniProtKB-SubCell"/>
</dbReference>
<dbReference type="PROSITE" id="PS51101">
    <property type="entry name" value="PTS_EIIB_TYPE_4"/>
    <property type="match status" value="1"/>
</dbReference>
<dbReference type="InterPro" id="IPR004720">
    <property type="entry name" value="PTS_IIB_sorbose-sp"/>
</dbReference>
<evidence type="ECO:0000256" key="3">
    <source>
        <dbReference type="ARBA" id="ARBA00022490"/>
    </source>
</evidence>
<sequence>MSIVMTRVDARLVHGQVAARWTRTLSADQIVVIDDPTANDAFMVELLTLAGPAGAKIVCYTLEKAVEEWNKNQFGSKKTIIIFQNIETAKLTFDKGVKYKSLNIGQVPKSPERRHANNTVHLSDPELDTLLALGREDVEVYFHPTPDDKRVTLDAVERKMRK</sequence>
<dbReference type="Pfam" id="PF03830">
    <property type="entry name" value="PTSIIB_sorb"/>
    <property type="match status" value="1"/>
</dbReference>
<feature type="domain" description="PTS EIIB type-4" evidence="8">
    <location>
        <begin position="1"/>
        <end position="162"/>
    </location>
</feature>
<keyword evidence="6" id="KW-0598">Phosphotransferase system</keyword>
<dbReference type="AlphaFoldDB" id="A0A212K8G1"/>